<dbReference type="InterPro" id="IPR035892">
    <property type="entry name" value="C2_domain_sf"/>
</dbReference>
<proteinExistence type="predicted"/>
<accession>A0AA84ZTP8</accession>
<sequence length="1161" mass="130673">MIPLNSDLSLLSLSNKLCLNEIDNEMAIPVDCQNGILATTECYDRLCWQGQLQLALHLTDNCIRIQIVRARYLQVPVDEGYTMFVEVRIAPKYSPNTNTYQLRTKSVPDCTAPVFNEKFSFEISHISHNDRLYIELYLNQSKFGYENAIFLGGMSFNIRRLKQKSLKILTNSEDSMNLFKESITQDLDLQKANLKCYTSEHFSISLPSLEVISQDFSKSQWYYLLGQNSCYCRHMSVGTIPHFSKLDTQEEISSIGSFKSGSNSIPSTITNVMVKSESFSTLSSLNLNENRNLPSLTGFTRKKITIPKSESGYGFTLTCQMVKFDFQQFASTPITSSSHIDSSNIEQYNYLPTHRCFRIHSVQKDSPADQVGLPVGAYLLGIGNTPLNCTLTLKDVVECMSKSAESHPNKALILNICLPDSSRELKSYNMSRQISNEELNSLSSSELQTQIKNNTTYTGINNNHNDEHFSQYNDFSYNLRSDNCINTVPTTIARHSITDSCITSNINNSCLPQTVTTTSGSVMLCEECCIDESIIHNDNENNNNNKNGNGSITRRTRILTLAPPILNLKWEDVCLDEANRQWAIEALIIKLINISNNLTYGINAYRTGLQKIANLHPSDLNSLFYNIVEIASETCKLKQNLQNGCLPYAVSNHTSSLPTSSPFIKAGMLNNKNNLKPTLSSSGSSQSESFKIDSYTKHNNNNNITGGGRGLHKRFSFLFKLRKSSLNGQQPSSINRENNKPANDHDTTDFRESIISENFTNNFVGEPPNYQNTVQGNQMKESLHNLSSCRPSSPHSSSSIPPIHGHLDNPGTIVGLTLNNLLNQCVDYTNVYPDRLKYFYELRKEYPHLRLFLKNQAMEPGVPILSLFLTLPSEIPRCLLNGLKNIEKFTSDQHKDRPALEKCIKALSDALTCQSFSHTPKDNKLIVNNFVLNDMSHLSNSQSVENSYQSLSHTSSTSCITTTTTAATNNNNSNSNNNNRSTVSPLSFECGNSPVNHQEKFNVKENLQLAKLMKYILPPLFPYPNELLTFNPCEWSSINHYIIYKSYLNCTLCSKQYPDLIVEDTSYRGPVFAYLLNDAILLVVSDKDVLDTRRPSCLVYKPITFNSISFQDYDISALSFLLILTNGTTLKFDCSTLEIKLVWKTLIQQQIIINNNGNNYS</sequence>
<evidence type="ECO:0000256" key="1">
    <source>
        <dbReference type="SAM" id="MobiDB-lite"/>
    </source>
</evidence>
<dbReference type="PANTHER" id="PTHR46848:SF1">
    <property type="entry name" value="REGULATOR OF G-PROTEIN SIGNALING 3"/>
    <property type="match status" value="1"/>
</dbReference>
<feature type="domain" description="C2" evidence="2">
    <location>
        <begin position="48"/>
        <end position="171"/>
    </location>
</feature>
<evidence type="ECO:0000313" key="4">
    <source>
        <dbReference type="WBParaSite" id="SMRG1_48150.3"/>
    </source>
</evidence>
<dbReference type="PROSITE" id="PS50004">
    <property type="entry name" value="C2"/>
    <property type="match status" value="1"/>
</dbReference>
<dbReference type="AlphaFoldDB" id="A0AA84ZTP8"/>
<dbReference type="SUPFAM" id="SSF49562">
    <property type="entry name" value="C2 domain (Calcium/lipid-binding domain, CaLB)"/>
    <property type="match status" value="1"/>
</dbReference>
<dbReference type="SMART" id="SM00239">
    <property type="entry name" value="C2"/>
    <property type="match status" value="1"/>
</dbReference>
<dbReference type="SUPFAM" id="SSF50156">
    <property type="entry name" value="PDZ domain-like"/>
    <property type="match status" value="1"/>
</dbReference>
<dbReference type="InterPro" id="IPR035899">
    <property type="entry name" value="DBL_dom_sf"/>
</dbReference>
<dbReference type="InterPro" id="IPR036034">
    <property type="entry name" value="PDZ_sf"/>
</dbReference>
<dbReference type="Gene3D" id="2.60.40.150">
    <property type="entry name" value="C2 domain"/>
    <property type="match status" value="1"/>
</dbReference>
<evidence type="ECO:0000259" key="2">
    <source>
        <dbReference type="PROSITE" id="PS50004"/>
    </source>
</evidence>
<dbReference type="WBParaSite" id="SMRG1_48150.3">
    <property type="protein sequence ID" value="SMRG1_48150.3"/>
    <property type="gene ID" value="SMRG1_48150"/>
</dbReference>
<dbReference type="Proteomes" id="UP000050790">
    <property type="component" value="Unassembled WGS sequence"/>
</dbReference>
<dbReference type="Gene3D" id="2.30.42.10">
    <property type="match status" value="1"/>
</dbReference>
<feature type="compositionally biased region" description="Polar residues" evidence="1">
    <location>
        <begin position="726"/>
        <end position="736"/>
    </location>
</feature>
<dbReference type="GO" id="GO:0005886">
    <property type="term" value="C:plasma membrane"/>
    <property type="evidence" value="ECO:0007669"/>
    <property type="project" value="TreeGrafter"/>
</dbReference>
<evidence type="ECO:0000313" key="3">
    <source>
        <dbReference type="Proteomes" id="UP000050790"/>
    </source>
</evidence>
<feature type="region of interest" description="Disordered" evidence="1">
    <location>
        <begin position="726"/>
        <end position="747"/>
    </location>
</feature>
<name>A0AA84ZTP8_9TREM</name>
<feature type="compositionally biased region" description="Basic and acidic residues" evidence="1">
    <location>
        <begin position="737"/>
        <end position="747"/>
    </location>
</feature>
<dbReference type="Pfam" id="PF00168">
    <property type="entry name" value="C2"/>
    <property type="match status" value="1"/>
</dbReference>
<organism evidence="3 4">
    <name type="scientific">Schistosoma margrebowiei</name>
    <dbReference type="NCBI Taxonomy" id="48269"/>
    <lineage>
        <taxon>Eukaryota</taxon>
        <taxon>Metazoa</taxon>
        <taxon>Spiralia</taxon>
        <taxon>Lophotrochozoa</taxon>
        <taxon>Platyhelminthes</taxon>
        <taxon>Trematoda</taxon>
        <taxon>Digenea</taxon>
        <taxon>Strigeidida</taxon>
        <taxon>Schistosomatoidea</taxon>
        <taxon>Schistosomatidae</taxon>
        <taxon>Schistosoma</taxon>
    </lineage>
</organism>
<reference evidence="4" key="1">
    <citation type="submission" date="2023-11" db="UniProtKB">
        <authorList>
            <consortium name="WormBaseParasite"/>
        </authorList>
    </citation>
    <scope>IDENTIFICATION</scope>
</reference>
<dbReference type="SUPFAM" id="SSF48065">
    <property type="entry name" value="DBL homology domain (DH-domain)"/>
    <property type="match status" value="1"/>
</dbReference>
<dbReference type="InterPro" id="IPR000008">
    <property type="entry name" value="C2_dom"/>
</dbReference>
<dbReference type="GO" id="GO:0005634">
    <property type="term" value="C:nucleus"/>
    <property type="evidence" value="ECO:0007669"/>
    <property type="project" value="TreeGrafter"/>
</dbReference>
<protein>
    <recommendedName>
        <fullName evidence="2">C2 domain-containing protein</fullName>
    </recommendedName>
</protein>
<dbReference type="PANTHER" id="PTHR46848">
    <property type="entry name" value="REGULATOR OF G-PROTEIN SIGNALING 3"/>
    <property type="match status" value="1"/>
</dbReference>